<evidence type="ECO:0000313" key="2">
    <source>
        <dbReference type="Proteomes" id="UP001154322"/>
    </source>
</evidence>
<keyword evidence="2" id="KW-1185">Reference proteome</keyword>
<reference evidence="1" key="1">
    <citation type="submission" date="2022-06" db="EMBL/GenBank/DDBJ databases">
        <authorList>
            <person name="Dietemann V."/>
            <person name="Ory F."/>
            <person name="Dainat B."/>
            <person name="Oberhansli S."/>
        </authorList>
    </citation>
    <scope>NUCLEOTIDE SEQUENCE</scope>
    <source>
        <strain evidence="1">Ena-SAMPLE-TAB-26-04-2022-14:26:32:270-5432</strain>
    </source>
</reference>
<name>A0ABN8U9Q0_9BACL</name>
<accession>A0ABN8U9Q0</accession>
<protein>
    <submittedName>
        <fullName evidence="1">Uncharacterized protein</fullName>
    </submittedName>
</protein>
<organism evidence="1 2">
    <name type="scientific">Paenibacillus melissococcoides</name>
    <dbReference type="NCBI Taxonomy" id="2912268"/>
    <lineage>
        <taxon>Bacteria</taxon>
        <taxon>Bacillati</taxon>
        <taxon>Bacillota</taxon>
        <taxon>Bacilli</taxon>
        <taxon>Bacillales</taxon>
        <taxon>Paenibacillaceae</taxon>
        <taxon>Paenibacillus</taxon>
    </lineage>
</organism>
<dbReference type="EMBL" id="CALYLO010000004">
    <property type="protein sequence ID" value="CAH8246210.1"/>
    <property type="molecule type" value="Genomic_DNA"/>
</dbReference>
<sequence length="47" mass="5269">MTEVPLYHTFSVKPPIKKIWIDLGSREGLLVMEKHVPSCLFADDGLG</sequence>
<proteinExistence type="predicted"/>
<gene>
    <name evidence="1" type="ORF">WJ0W_003446</name>
</gene>
<dbReference type="Proteomes" id="UP001154322">
    <property type="component" value="Unassembled WGS sequence"/>
</dbReference>
<evidence type="ECO:0000313" key="1">
    <source>
        <dbReference type="EMBL" id="CAH8246210.1"/>
    </source>
</evidence>
<comment type="caution">
    <text evidence="1">The sequence shown here is derived from an EMBL/GenBank/DDBJ whole genome shotgun (WGS) entry which is preliminary data.</text>
</comment>